<accession>A0A1C7NET8</accession>
<dbReference type="Gene3D" id="3.30.200.20">
    <property type="entry name" value="Phosphorylase Kinase, domain 1"/>
    <property type="match status" value="1"/>
</dbReference>
<dbReference type="STRING" id="101091.A0A1C7NET8"/>
<evidence type="ECO:0000256" key="1">
    <source>
        <dbReference type="ARBA" id="ARBA00008874"/>
    </source>
</evidence>
<evidence type="ECO:0000313" key="5">
    <source>
        <dbReference type="Proteomes" id="UP000093000"/>
    </source>
</evidence>
<dbReference type="Pfam" id="PF00069">
    <property type="entry name" value="Pkinase"/>
    <property type="match status" value="1"/>
</dbReference>
<dbReference type="InterPro" id="IPR017441">
    <property type="entry name" value="Protein_kinase_ATP_BS"/>
</dbReference>
<sequence>MFTLTNPPDPINNTDPIVKPILVNSPTQTSSIIDPKRILESIKTSCPSEDNEHHQTNIDDFEMKQPIGYGSSAIVYRATYLPQNKRVAIKVIDLDMFERNQIDGLRRETALMALSKHPHVLQVYGSFMHGSKLHIVTPYMAVGK</sequence>
<dbReference type="SUPFAM" id="SSF56112">
    <property type="entry name" value="Protein kinase-like (PK-like)"/>
    <property type="match status" value="1"/>
</dbReference>
<gene>
    <name evidence="4" type="primary">fray2_2</name>
    <name evidence="4" type="ORF">A0J61_04328</name>
</gene>
<dbReference type="InterPro" id="IPR011009">
    <property type="entry name" value="Kinase-like_dom_sf"/>
</dbReference>
<dbReference type="OrthoDB" id="248923at2759"/>
<dbReference type="GO" id="GO:1902554">
    <property type="term" value="C:serine/threonine protein kinase complex"/>
    <property type="evidence" value="ECO:0007669"/>
    <property type="project" value="TreeGrafter"/>
</dbReference>
<dbReference type="GO" id="GO:0005524">
    <property type="term" value="F:ATP binding"/>
    <property type="evidence" value="ECO:0007669"/>
    <property type="project" value="UniProtKB-UniRule"/>
</dbReference>
<keyword evidence="2" id="KW-0067">ATP-binding</keyword>
<name>A0A1C7NET8_9FUNG</name>
<comment type="caution">
    <text evidence="4">The sequence shown here is derived from an EMBL/GenBank/DDBJ whole genome shotgun (WGS) entry which is preliminary data.</text>
</comment>
<organism evidence="4 5">
    <name type="scientific">Choanephora cucurbitarum</name>
    <dbReference type="NCBI Taxonomy" id="101091"/>
    <lineage>
        <taxon>Eukaryota</taxon>
        <taxon>Fungi</taxon>
        <taxon>Fungi incertae sedis</taxon>
        <taxon>Mucoromycota</taxon>
        <taxon>Mucoromycotina</taxon>
        <taxon>Mucoromycetes</taxon>
        <taxon>Mucorales</taxon>
        <taxon>Mucorineae</taxon>
        <taxon>Choanephoraceae</taxon>
        <taxon>Choanephoroideae</taxon>
        <taxon>Choanephora</taxon>
    </lineage>
</organism>
<dbReference type="GO" id="GO:0006611">
    <property type="term" value="P:protein export from nucleus"/>
    <property type="evidence" value="ECO:0007669"/>
    <property type="project" value="TreeGrafter"/>
</dbReference>
<dbReference type="InterPro" id="IPR000719">
    <property type="entry name" value="Prot_kinase_dom"/>
</dbReference>
<keyword evidence="2" id="KW-0547">Nucleotide-binding</keyword>
<keyword evidence="5" id="KW-1185">Reference proteome</keyword>
<dbReference type="PANTHER" id="PTHR48014">
    <property type="entry name" value="SERINE/THREONINE-PROTEIN KINASE FRAY2"/>
    <property type="match status" value="1"/>
</dbReference>
<dbReference type="GO" id="GO:0043539">
    <property type="term" value="F:protein serine/threonine kinase activator activity"/>
    <property type="evidence" value="ECO:0007669"/>
    <property type="project" value="InterPro"/>
</dbReference>
<dbReference type="PROSITE" id="PS00107">
    <property type="entry name" value="PROTEIN_KINASE_ATP"/>
    <property type="match status" value="1"/>
</dbReference>
<dbReference type="InterPro" id="IPR047173">
    <property type="entry name" value="STRAD_A/B-like"/>
</dbReference>
<protein>
    <submittedName>
        <fullName evidence="4">Serine/threonine-protein kinase fray2</fullName>
    </submittedName>
</protein>
<dbReference type="AlphaFoldDB" id="A0A1C7NET8"/>
<dbReference type="PROSITE" id="PS50011">
    <property type="entry name" value="PROTEIN_KINASE_DOM"/>
    <property type="match status" value="1"/>
</dbReference>
<keyword evidence="4" id="KW-0808">Transferase</keyword>
<evidence type="ECO:0000259" key="3">
    <source>
        <dbReference type="PROSITE" id="PS50011"/>
    </source>
</evidence>
<dbReference type="InParanoid" id="A0A1C7NET8"/>
<comment type="similarity">
    <text evidence="1">Belongs to the protein kinase superfamily. STE Ser/Thr protein kinase family. STE20 subfamily.</text>
</comment>
<proteinExistence type="inferred from homology"/>
<evidence type="ECO:0000313" key="4">
    <source>
        <dbReference type="EMBL" id="OBZ87611.1"/>
    </source>
</evidence>
<dbReference type="Proteomes" id="UP000093000">
    <property type="component" value="Unassembled WGS sequence"/>
</dbReference>
<dbReference type="PANTHER" id="PTHR48014:SF21">
    <property type="entry name" value="SERINE_THREONINE-PROTEIN KINASE FRAY2"/>
    <property type="match status" value="1"/>
</dbReference>
<reference evidence="4 5" key="1">
    <citation type="submission" date="2016-03" db="EMBL/GenBank/DDBJ databases">
        <title>Choanephora cucurbitarum.</title>
        <authorList>
            <person name="Min B."/>
            <person name="Park H."/>
            <person name="Park J.-H."/>
            <person name="Shin H.-D."/>
            <person name="Choi I.-G."/>
        </authorList>
    </citation>
    <scope>NUCLEOTIDE SEQUENCE [LARGE SCALE GENOMIC DNA]</scope>
    <source>
        <strain evidence="4 5">KUS-F28377</strain>
    </source>
</reference>
<dbReference type="GO" id="GO:0004672">
    <property type="term" value="F:protein kinase activity"/>
    <property type="evidence" value="ECO:0007669"/>
    <property type="project" value="InterPro"/>
</dbReference>
<feature type="domain" description="Protein kinase" evidence="3">
    <location>
        <begin position="61"/>
        <end position="144"/>
    </location>
</feature>
<dbReference type="EMBL" id="LUGH01000210">
    <property type="protein sequence ID" value="OBZ87611.1"/>
    <property type="molecule type" value="Genomic_DNA"/>
</dbReference>
<keyword evidence="4" id="KW-0418">Kinase</keyword>
<feature type="binding site" evidence="2">
    <location>
        <position position="90"/>
    </location>
    <ligand>
        <name>ATP</name>
        <dbReference type="ChEBI" id="CHEBI:30616"/>
    </ligand>
</feature>
<evidence type="ECO:0000256" key="2">
    <source>
        <dbReference type="PROSITE-ProRule" id="PRU10141"/>
    </source>
</evidence>